<dbReference type="InterPro" id="IPR036513">
    <property type="entry name" value="STAS_dom_sf"/>
</dbReference>
<dbReference type="AlphaFoldDB" id="A0A1G9BNU5"/>
<dbReference type="STRING" id="683260.SAMN05421874_107238"/>
<sequence>MKLWKGDLSLPRPGQLAPGLAGLRRSRLRDDVVAGLTVAAVAIPSGLGMGELAGVDPVAGLYATAVPLIGYALFGSSRQVIVGPTGAIAAVTATSVATVASADDPARVAGTAAALAALSGVILVLFAVLRLAFMSEFLSRPVLLGYINGVAVLIMAGQLDKLLGITVESRRFVPQVWDTLLAVPRAHGWTVLFSLALIGVVVLLRVTAPKVPAVIVVVVLAGVVSAVFGLDRHGIEVVGEVSGGFPVPRLPGVSPEDVVQLVVPAFGLALLIFGDSMAIARTYADKHRYSISAARELVGLGAANIAAGLFQAIPIDASGSRTALNDTRRGASPLVGLIVAAAAVLVAAFATPLIEPLPTAALGVVIILATAELVTVKPILRLRQVNNVEMGLAVATFVAVLLLDVMGGLAVAVVLSLGLFVYWTARPHDAVLGSSDDVDGFHDVTAHEGLRPVPGLIVYRFDAPLYFANAPHMARRIRELLSEADDEVTWLMIDAEAMTYMDAKAVDTLRALYRELADQDVTLTMARVKAPIRRILENTGTAELLGQENFFPTVRSGVQAFRDRTGC</sequence>
<feature type="transmembrane region" description="Helical" evidence="5">
    <location>
        <begin position="81"/>
        <end position="102"/>
    </location>
</feature>
<dbReference type="Gene3D" id="3.30.750.24">
    <property type="entry name" value="STAS domain"/>
    <property type="match status" value="1"/>
</dbReference>
<dbReference type="PANTHER" id="PTHR11814">
    <property type="entry name" value="SULFATE TRANSPORTER"/>
    <property type="match status" value="1"/>
</dbReference>
<dbReference type="InterPro" id="IPR001902">
    <property type="entry name" value="SLC26A/SulP_fam"/>
</dbReference>
<dbReference type="OrthoDB" id="9769739at2"/>
<dbReference type="InterPro" id="IPR011547">
    <property type="entry name" value="SLC26A/SulP_dom"/>
</dbReference>
<feature type="transmembrane region" description="Helical" evidence="5">
    <location>
        <begin position="186"/>
        <end position="204"/>
    </location>
</feature>
<protein>
    <submittedName>
        <fullName evidence="7">Sulfate permease, SulP family</fullName>
    </submittedName>
</protein>
<comment type="subcellular location">
    <subcellularLocation>
        <location evidence="1">Membrane</location>
        <topology evidence="1">Multi-pass membrane protein</topology>
    </subcellularLocation>
</comment>
<name>A0A1G9BNU5_9ACTN</name>
<organism evidence="7 8">
    <name type="scientific">Nonomuraea maritima</name>
    <dbReference type="NCBI Taxonomy" id="683260"/>
    <lineage>
        <taxon>Bacteria</taxon>
        <taxon>Bacillati</taxon>
        <taxon>Actinomycetota</taxon>
        <taxon>Actinomycetes</taxon>
        <taxon>Streptosporangiales</taxon>
        <taxon>Streptosporangiaceae</taxon>
        <taxon>Nonomuraea</taxon>
    </lineage>
</organism>
<feature type="transmembrane region" description="Helical" evidence="5">
    <location>
        <begin position="334"/>
        <end position="354"/>
    </location>
</feature>
<evidence type="ECO:0000259" key="6">
    <source>
        <dbReference type="PROSITE" id="PS50801"/>
    </source>
</evidence>
<evidence type="ECO:0000256" key="2">
    <source>
        <dbReference type="ARBA" id="ARBA00022692"/>
    </source>
</evidence>
<feature type="transmembrane region" description="Helical" evidence="5">
    <location>
        <begin position="258"/>
        <end position="280"/>
    </location>
</feature>
<dbReference type="PROSITE" id="PS50801">
    <property type="entry name" value="STAS"/>
    <property type="match status" value="1"/>
</dbReference>
<keyword evidence="2 5" id="KW-0812">Transmembrane</keyword>
<evidence type="ECO:0000256" key="1">
    <source>
        <dbReference type="ARBA" id="ARBA00004141"/>
    </source>
</evidence>
<dbReference type="NCBIfam" id="TIGR00815">
    <property type="entry name" value="sulP"/>
    <property type="match status" value="1"/>
</dbReference>
<gene>
    <name evidence="7" type="ORF">SAMN05421874_107238</name>
</gene>
<dbReference type="Pfam" id="PF01740">
    <property type="entry name" value="STAS"/>
    <property type="match status" value="1"/>
</dbReference>
<dbReference type="Pfam" id="PF00916">
    <property type="entry name" value="Sulfate_transp"/>
    <property type="match status" value="1"/>
</dbReference>
<accession>A0A1G9BNU5</accession>
<feature type="transmembrane region" description="Helical" evidence="5">
    <location>
        <begin position="108"/>
        <end position="129"/>
    </location>
</feature>
<dbReference type="SUPFAM" id="SSF52091">
    <property type="entry name" value="SpoIIaa-like"/>
    <property type="match status" value="1"/>
</dbReference>
<keyword evidence="4 5" id="KW-0472">Membrane</keyword>
<evidence type="ECO:0000313" key="8">
    <source>
        <dbReference type="Proteomes" id="UP000198683"/>
    </source>
</evidence>
<keyword evidence="8" id="KW-1185">Reference proteome</keyword>
<proteinExistence type="predicted"/>
<feature type="domain" description="STAS" evidence="6">
    <location>
        <begin position="446"/>
        <end position="561"/>
    </location>
</feature>
<dbReference type="RefSeq" id="WP_090764535.1">
    <property type="nucleotide sequence ID" value="NZ_FNFB01000007.1"/>
</dbReference>
<dbReference type="EMBL" id="FNFB01000007">
    <property type="protein sequence ID" value="SDK41158.1"/>
    <property type="molecule type" value="Genomic_DNA"/>
</dbReference>
<dbReference type="GO" id="GO:0016020">
    <property type="term" value="C:membrane"/>
    <property type="evidence" value="ECO:0007669"/>
    <property type="project" value="UniProtKB-SubCell"/>
</dbReference>
<evidence type="ECO:0000256" key="3">
    <source>
        <dbReference type="ARBA" id="ARBA00022989"/>
    </source>
</evidence>
<feature type="transmembrane region" description="Helical" evidence="5">
    <location>
        <begin position="360"/>
        <end position="380"/>
    </location>
</feature>
<dbReference type="CDD" id="cd07042">
    <property type="entry name" value="STAS_SulP_like_sulfate_transporter"/>
    <property type="match status" value="1"/>
</dbReference>
<keyword evidence="3 5" id="KW-1133">Transmembrane helix</keyword>
<feature type="transmembrane region" description="Helical" evidence="5">
    <location>
        <begin position="55"/>
        <end position="74"/>
    </location>
</feature>
<evidence type="ECO:0000313" key="7">
    <source>
        <dbReference type="EMBL" id="SDK41158.1"/>
    </source>
</evidence>
<feature type="transmembrane region" description="Helical" evidence="5">
    <location>
        <begin position="392"/>
        <end position="425"/>
    </location>
</feature>
<feature type="transmembrane region" description="Helical" evidence="5">
    <location>
        <begin position="141"/>
        <end position="159"/>
    </location>
</feature>
<feature type="transmembrane region" description="Helical" evidence="5">
    <location>
        <begin position="211"/>
        <end position="230"/>
    </location>
</feature>
<dbReference type="InterPro" id="IPR002645">
    <property type="entry name" value="STAS_dom"/>
</dbReference>
<evidence type="ECO:0000256" key="4">
    <source>
        <dbReference type="ARBA" id="ARBA00023136"/>
    </source>
</evidence>
<dbReference type="GO" id="GO:0055085">
    <property type="term" value="P:transmembrane transport"/>
    <property type="evidence" value="ECO:0007669"/>
    <property type="project" value="InterPro"/>
</dbReference>
<reference evidence="7 8" key="1">
    <citation type="submission" date="2016-10" db="EMBL/GenBank/DDBJ databases">
        <authorList>
            <person name="de Groot N.N."/>
        </authorList>
    </citation>
    <scope>NUCLEOTIDE SEQUENCE [LARGE SCALE GENOMIC DNA]</scope>
    <source>
        <strain evidence="7 8">CGMCC 4.5681</strain>
    </source>
</reference>
<dbReference type="Proteomes" id="UP000198683">
    <property type="component" value="Unassembled WGS sequence"/>
</dbReference>
<feature type="transmembrane region" description="Helical" evidence="5">
    <location>
        <begin position="32"/>
        <end position="49"/>
    </location>
</feature>
<evidence type="ECO:0000256" key="5">
    <source>
        <dbReference type="SAM" id="Phobius"/>
    </source>
</evidence>